<evidence type="ECO:0000313" key="2">
    <source>
        <dbReference type="Proteomes" id="UP001062846"/>
    </source>
</evidence>
<comment type="caution">
    <text evidence="1">The sequence shown here is derived from an EMBL/GenBank/DDBJ whole genome shotgun (WGS) entry which is preliminary data.</text>
</comment>
<dbReference type="EMBL" id="CM046393">
    <property type="protein sequence ID" value="KAI8549928.1"/>
    <property type="molecule type" value="Genomic_DNA"/>
</dbReference>
<accession>A0ACC0NBG1</accession>
<name>A0ACC0NBG1_RHOML</name>
<sequence>MARRELVDSCDDYLELKPHHASLLDLVRVLFSSHKSLSRAKFVETSDANHLKSLELRWIVFISLLVQKLLLYLKKPVARTGYVIEMGLNLLSSNGGFCQLLLNIVKDGNVGLVQLLEWDSLLYVVYETNDSGYVDDQNLYSTNAFMFKDTTSNPNLIVVAFRGTEPFDLDQWRTDVDFSWYELHGVGRIHSGFLKALGAQKKTGWPKDIIDEGLGRQYAYYTLRQKLKEELEKDKNVNFILTGHSLGAALAILFVAGLVLHEEEELLEGLDWVYTYGQPRVGNEQFANWMGEKMRIYDVKYLRYVYSTDLVPRVPYDDQAGTLYKHFGPCLWVNSFYGGKVVWEEPDKNYFSLLWAIPKILNAVWELIRGFTLPYIYGPVYQESCVMKLVRVFGMFIPGLAAHCPQDYDNATRLGSFPPEILDQQVLNEATKSRTPFHGSVLEPSDQDSAAAPAKLRHSMLNVLKMFPSDSAKIDLIHSFTDYQHQCSTQAIMFKDTTSNPNLIVVAFRGTEPFDSDQWRTNIDISWYQLKGAAGRIHSGFLRALGLQKKTGWPKYMIEEGSGRQYAYYALKQKLREELKKEKNVKFILTGHGLGGALAILFAAGLVLHEEKELLESLDWVYTFGQPMVGNEQFGNWMWEKMRIYDVKYLRYVYCNDVVPRLPYDDQTRIFLYKHFGPCLYVNSFYRGKVMREEPNENYFSLLWAIPKNQNAVWELVRSLILPYMCGLDYKEIWFMTLVRLFGTLIPGLAAHCPQDYDIAIRIGFFPSESILAQQVVNGNHV</sequence>
<reference evidence="1" key="1">
    <citation type="submission" date="2022-02" db="EMBL/GenBank/DDBJ databases">
        <title>Plant Genome Project.</title>
        <authorList>
            <person name="Zhang R.-G."/>
        </authorList>
    </citation>
    <scope>NUCLEOTIDE SEQUENCE</scope>
    <source>
        <strain evidence="1">AT1</strain>
    </source>
</reference>
<dbReference type="Proteomes" id="UP001062846">
    <property type="component" value="Chromosome 6"/>
</dbReference>
<proteinExistence type="predicted"/>
<evidence type="ECO:0000313" key="1">
    <source>
        <dbReference type="EMBL" id="KAI8549928.1"/>
    </source>
</evidence>
<keyword evidence="2" id="KW-1185">Reference proteome</keyword>
<gene>
    <name evidence="1" type="ORF">RHMOL_Rhmol06G0063400</name>
</gene>
<organism evidence="1 2">
    <name type="scientific">Rhododendron molle</name>
    <name type="common">Chinese azalea</name>
    <name type="synonym">Azalea mollis</name>
    <dbReference type="NCBI Taxonomy" id="49168"/>
    <lineage>
        <taxon>Eukaryota</taxon>
        <taxon>Viridiplantae</taxon>
        <taxon>Streptophyta</taxon>
        <taxon>Embryophyta</taxon>
        <taxon>Tracheophyta</taxon>
        <taxon>Spermatophyta</taxon>
        <taxon>Magnoliopsida</taxon>
        <taxon>eudicotyledons</taxon>
        <taxon>Gunneridae</taxon>
        <taxon>Pentapetalae</taxon>
        <taxon>asterids</taxon>
        <taxon>Ericales</taxon>
        <taxon>Ericaceae</taxon>
        <taxon>Ericoideae</taxon>
        <taxon>Rhodoreae</taxon>
        <taxon>Rhododendron</taxon>
    </lineage>
</organism>
<protein>
    <submittedName>
        <fullName evidence="1">Uncharacterized protein</fullName>
    </submittedName>
</protein>